<dbReference type="PANTHER" id="PTHR15108">
    <property type="entry name" value="N-ACYLGLUCOSAMINE-2-EPIMERASE"/>
    <property type="match status" value="1"/>
</dbReference>
<dbReference type="GO" id="GO:0016853">
    <property type="term" value="F:isomerase activity"/>
    <property type="evidence" value="ECO:0007669"/>
    <property type="project" value="UniProtKB-KW"/>
</dbReference>
<sequence length="422" mass="47500">MSETVPVANSVSKFWSELPYHRRWLIDQADGLMDFFQYRAINPKGGFYDLDDSGNPLPAKNPVRGIHASARMVHCFSIAYLLGRPGAGDLIDHGMNFLWNGHRDQKNGGYAWSMNDDGPADGAKQGYGHAFVLLAASSAKTVGHPLADRMLADITEILETKFWEEKHGAIAEEFNADWSPIDGGLYRGQNSNMHLTEALMAAYEATGEDNYLRKAESIADLIIRRSAGSHGFRVAEHFDTNWTVNKDYYHPDEMFRPAGTTPGHALEWARLTLQLWVLGDKKQDWMPEAAKNLFVQAISLGWDKEKGGFFYTLDWNDRPAKTNKLWWPMCEAAGAAHFINQHLPADPFYEDSYRLIWSTIANRFIDHKNAGWHEELTEDLVPAHTLFPGKGDIYHALQACLIPIFPATGSLTKVITEAEGRF</sequence>
<keyword evidence="2" id="KW-0413">Isomerase</keyword>
<evidence type="ECO:0000313" key="3">
    <source>
        <dbReference type="EMBL" id="TWF54428.1"/>
    </source>
</evidence>
<dbReference type="InterPro" id="IPR034116">
    <property type="entry name" value="AGE_dom"/>
</dbReference>
<evidence type="ECO:0000256" key="2">
    <source>
        <dbReference type="ARBA" id="ARBA00023235"/>
    </source>
</evidence>
<evidence type="ECO:0000313" key="4">
    <source>
        <dbReference type="Proteomes" id="UP000320653"/>
    </source>
</evidence>
<dbReference type="Proteomes" id="UP000320653">
    <property type="component" value="Unassembled WGS sequence"/>
</dbReference>
<dbReference type="InterPro" id="IPR010819">
    <property type="entry name" value="AGE/CE"/>
</dbReference>
<dbReference type="CDD" id="cd00249">
    <property type="entry name" value="AGE"/>
    <property type="match status" value="1"/>
</dbReference>
<comment type="caution">
    <text evidence="3">The sequence shown here is derived from an EMBL/GenBank/DDBJ whole genome shotgun (WGS) entry which is preliminary data.</text>
</comment>
<name>A0A561QVM4_9HYPH</name>
<protein>
    <submittedName>
        <fullName evidence="3">Mannose/cellobiose epimerase-like protein (N-acyl-D-glucosamine 2-epimerase family)</fullName>
    </submittedName>
</protein>
<accession>A0A561QVM4</accession>
<dbReference type="SUPFAM" id="SSF48208">
    <property type="entry name" value="Six-hairpin glycosidases"/>
    <property type="match status" value="1"/>
</dbReference>
<dbReference type="GO" id="GO:0005975">
    <property type="term" value="P:carbohydrate metabolic process"/>
    <property type="evidence" value="ECO:0007669"/>
    <property type="project" value="InterPro"/>
</dbReference>
<comment type="similarity">
    <text evidence="1">Belongs to the N-acylglucosamine 2-epimerase family.</text>
</comment>
<dbReference type="InterPro" id="IPR012341">
    <property type="entry name" value="6hp_glycosidase-like_sf"/>
</dbReference>
<dbReference type="AlphaFoldDB" id="A0A561QVM4"/>
<dbReference type="EMBL" id="VIWP01000003">
    <property type="protein sequence ID" value="TWF54428.1"/>
    <property type="molecule type" value="Genomic_DNA"/>
</dbReference>
<dbReference type="OrthoDB" id="9806359at2"/>
<evidence type="ECO:0000256" key="1">
    <source>
        <dbReference type="ARBA" id="ARBA00008558"/>
    </source>
</evidence>
<dbReference type="RefSeq" id="WP_145636642.1">
    <property type="nucleotide sequence ID" value="NZ_VIWP01000003.1"/>
</dbReference>
<organism evidence="3 4">
    <name type="scientific">Neorhizobium alkalisoli</name>
    <dbReference type="NCBI Taxonomy" id="528178"/>
    <lineage>
        <taxon>Bacteria</taxon>
        <taxon>Pseudomonadati</taxon>
        <taxon>Pseudomonadota</taxon>
        <taxon>Alphaproteobacteria</taxon>
        <taxon>Hyphomicrobiales</taxon>
        <taxon>Rhizobiaceae</taxon>
        <taxon>Rhizobium/Agrobacterium group</taxon>
        <taxon>Neorhizobium</taxon>
    </lineage>
</organism>
<reference evidence="3 4" key="1">
    <citation type="submission" date="2019-06" db="EMBL/GenBank/DDBJ databases">
        <title>Sorghum-associated microbial communities from plants grown in Nebraska, USA.</title>
        <authorList>
            <person name="Schachtman D."/>
        </authorList>
    </citation>
    <scope>NUCLEOTIDE SEQUENCE [LARGE SCALE GENOMIC DNA]</scope>
    <source>
        <strain evidence="3 4">1225</strain>
    </source>
</reference>
<gene>
    <name evidence="3" type="ORF">FHW37_103294</name>
</gene>
<keyword evidence="4" id="KW-1185">Reference proteome</keyword>
<dbReference type="Gene3D" id="1.50.10.10">
    <property type="match status" value="1"/>
</dbReference>
<proteinExistence type="inferred from homology"/>
<dbReference type="InterPro" id="IPR008928">
    <property type="entry name" value="6-hairpin_glycosidase_sf"/>
</dbReference>
<dbReference type="Pfam" id="PF07221">
    <property type="entry name" value="GlcNAc_2-epim"/>
    <property type="match status" value="1"/>
</dbReference>